<dbReference type="Proteomes" id="UP001566476">
    <property type="component" value="Unassembled WGS sequence"/>
</dbReference>
<accession>A0ABV4I0K1</accession>
<sequence>MSDIYADDLPTDGSRFVEDHILPALLEADPETAVSAEVSSHGNQVVLVLRLDDGWGSGGKALDMAGYTRALLRQYQEWARRA</sequence>
<reference evidence="1 2" key="1">
    <citation type="submission" date="2024-07" db="EMBL/GenBank/DDBJ databases">
        <authorList>
            <person name="Thanompreechachai J."/>
            <person name="Duangmal K."/>
        </authorList>
    </citation>
    <scope>NUCLEOTIDE SEQUENCE [LARGE SCALE GENOMIC DNA]</scope>
    <source>
        <strain evidence="1 2">TBRC 1896</strain>
    </source>
</reference>
<proteinExistence type="predicted"/>
<organism evidence="1 2">
    <name type="scientific">Kineococcus mangrovi</name>
    <dbReference type="NCBI Taxonomy" id="1660183"/>
    <lineage>
        <taxon>Bacteria</taxon>
        <taxon>Bacillati</taxon>
        <taxon>Actinomycetota</taxon>
        <taxon>Actinomycetes</taxon>
        <taxon>Kineosporiales</taxon>
        <taxon>Kineosporiaceae</taxon>
        <taxon>Kineococcus</taxon>
    </lineage>
</organism>
<evidence type="ECO:0000313" key="1">
    <source>
        <dbReference type="EMBL" id="MEZ0490796.1"/>
    </source>
</evidence>
<keyword evidence="2" id="KW-1185">Reference proteome</keyword>
<gene>
    <name evidence="1" type="ORF">AB2L28_00910</name>
</gene>
<dbReference type="EMBL" id="JBGGTQ010000001">
    <property type="protein sequence ID" value="MEZ0490796.1"/>
    <property type="molecule type" value="Genomic_DNA"/>
</dbReference>
<comment type="caution">
    <text evidence="1">The sequence shown here is derived from an EMBL/GenBank/DDBJ whole genome shotgun (WGS) entry which is preliminary data.</text>
</comment>
<name>A0ABV4I0K1_9ACTN</name>
<dbReference type="RefSeq" id="WP_370716841.1">
    <property type="nucleotide sequence ID" value="NZ_JBGGTQ010000001.1"/>
</dbReference>
<evidence type="ECO:0000313" key="2">
    <source>
        <dbReference type="Proteomes" id="UP001566476"/>
    </source>
</evidence>
<protein>
    <submittedName>
        <fullName evidence="1">Uncharacterized protein</fullName>
    </submittedName>
</protein>